<accession>A0A9W8EEK0</accession>
<dbReference type="AlphaFoldDB" id="A0A9W8EEK0"/>
<dbReference type="GO" id="GO:0005737">
    <property type="term" value="C:cytoplasm"/>
    <property type="evidence" value="ECO:0007669"/>
    <property type="project" value="TreeGrafter"/>
</dbReference>
<dbReference type="InterPro" id="IPR045151">
    <property type="entry name" value="DCAF8"/>
</dbReference>
<proteinExistence type="predicted"/>
<dbReference type="Proteomes" id="UP001150907">
    <property type="component" value="Unassembled WGS sequence"/>
</dbReference>
<feature type="region of interest" description="Disordered" evidence="4">
    <location>
        <begin position="223"/>
        <end position="300"/>
    </location>
</feature>
<sequence>NGDNEQPNKEGASRRPIPIVLPCQRYKGHCNFQTIKDVNYLFGGYVASGSDDGSLFIWDRSTMEVVQIVCGDSEVVNVIEGHPSLPMIAVSGIDSEVQIFSLSPGGPSKAHRSNFPLVREQHFSEAGIADCGFQRAYADAVYARDPYEQALARSGHSALPFHVDLSEVTRHIPRPFPAVSTSRLWEHGRIASQNEDMRLSGLANASLTRQIMHSVIFSNMFGADGSSSSSSSDGGDSDVDSSNEEAHTLDQPTSPSSRQQENESEDVPRVRRWLRESIAEPLYGGSPSESDHDVSDSEFA</sequence>
<evidence type="ECO:0000313" key="5">
    <source>
        <dbReference type="EMBL" id="KAJ2001863.1"/>
    </source>
</evidence>
<feature type="repeat" description="WD" evidence="3">
    <location>
        <begin position="43"/>
        <end position="68"/>
    </location>
</feature>
<feature type="non-terminal residue" evidence="5">
    <location>
        <position position="1"/>
    </location>
</feature>
<feature type="compositionally biased region" description="Low complexity" evidence="4">
    <location>
        <begin position="224"/>
        <end position="234"/>
    </location>
</feature>
<dbReference type="GO" id="GO:0045717">
    <property type="term" value="P:negative regulation of fatty acid biosynthetic process"/>
    <property type="evidence" value="ECO:0007669"/>
    <property type="project" value="TreeGrafter"/>
</dbReference>
<dbReference type="SUPFAM" id="SSF50978">
    <property type="entry name" value="WD40 repeat-like"/>
    <property type="match status" value="1"/>
</dbReference>
<dbReference type="GO" id="GO:0080008">
    <property type="term" value="C:Cul4-RING E3 ubiquitin ligase complex"/>
    <property type="evidence" value="ECO:0007669"/>
    <property type="project" value="TreeGrafter"/>
</dbReference>
<dbReference type="InterPro" id="IPR036322">
    <property type="entry name" value="WD40_repeat_dom_sf"/>
</dbReference>
<evidence type="ECO:0000256" key="1">
    <source>
        <dbReference type="ARBA" id="ARBA00022574"/>
    </source>
</evidence>
<feature type="compositionally biased region" description="Basic and acidic residues" evidence="4">
    <location>
        <begin position="266"/>
        <end position="278"/>
    </location>
</feature>
<name>A0A9W8EEK0_9FUNG</name>
<dbReference type="PANTHER" id="PTHR15574">
    <property type="entry name" value="WD REPEAT DOMAIN-CONTAINING FAMILY"/>
    <property type="match status" value="1"/>
</dbReference>
<evidence type="ECO:0000256" key="2">
    <source>
        <dbReference type="ARBA" id="ARBA00022737"/>
    </source>
</evidence>
<dbReference type="InterPro" id="IPR015943">
    <property type="entry name" value="WD40/YVTN_repeat-like_dom_sf"/>
</dbReference>
<evidence type="ECO:0000313" key="6">
    <source>
        <dbReference type="Proteomes" id="UP001150907"/>
    </source>
</evidence>
<dbReference type="OrthoDB" id="2414538at2759"/>
<dbReference type="SMART" id="SM00320">
    <property type="entry name" value="WD40"/>
    <property type="match status" value="2"/>
</dbReference>
<keyword evidence="2" id="KW-0677">Repeat</keyword>
<feature type="compositionally biased region" description="Basic and acidic residues" evidence="4">
    <location>
        <begin position="289"/>
        <end position="300"/>
    </location>
</feature>
<reference evidence="5" key="1">
    <citation type="submission" date="2022-07" db="EMBL/GenBank/DDBJ databases">
        <title>Phylogenomic reconstructions and comparative analyses of Kickxellomycotina fungi.</title>
        <authorList>
            <person name="Reynolds N.K."/>
            <person name="Stajich J.E."/>
            <person name="Barry K."/>
            <person name="Grigoriev I.V."/>
            <person name="Crous P."/>
            <person name="Smith M.E."/>
        </authorList>
    </citation>
    <scope>NUCLEOTIDE SEQUENCE</scope>
    <source>
        <strain evidence="5">IMI 214461</strain>
    </source>
</reference>
<feature type="compositionally biased region" description="Polar residues" evidence="4">
    <location>
        <begin position="250"/>
        <end position="259"/>
    </location>
</feature>
<keyword evidence="6" id="KW-1185">Reference proteome</keyword>
<evidence type="ECO:0000256" key="3">
    <source>
        <dbReference type="PROSITE-ProRule" id="PRU00221"/>
    </source>
</evidence>
<protein>
    <submittedName>
        <fullName evidence="5">Uncharacterized protein</fullName>
    </submittedName>
</protein>
<dbReference type="PROSITE" id="PS50082">
    <property type="entry name" value="WD_REPEATS_2"/>
    <property type="match status" value="1"/>
</dbReference>
<dbReference type="EMBL" id="JANBQF010000358">
    <property type="protein sequence ID" value="KAJ2001863.1"/>
    <property type="molecule type" value="Genomic_DNA"/>
</dbReference>
<dbReference type="PANTHER" id="PTHR15574:SF40">
    <property type="entry name" value="WD AND TETRATRICOPEPTIDE REPEATS PROTEIN 1"/>
    <property type="match status" value="1"/>
</dbReference>
<organism evidence="5 6">
    <name type="scientific">Coemansia thaxteri</name>
    <dbReference type="NCBI Taxonomy" id="2663907"/>
    <lineage>
        <taxon>Eukaryota</taxon>
        <taxon>Fungi</taxon>
        <taxon>Fungi incertae sedis</taxon>
        <taxon>Zoopagomycota</taxon>
        <taxon>Kickxellomycotina</taxon>
        <taxon>Kickxellomycetes</taxon>
        <taxon>Kickxellales</taxon>
        <taxon>Kickxellaceae</taxon>
        <taxon>Coemansia</taxon>
    </lineage>
</organism>
<dbReference type="Gene3D" id="2.130.10.10">
    <property type="entry name" value="YVTN repeat-like/Quinoprotein amine dehydrogenase"/>
    <property type="match status" value="1"/>
</dbReference>
<dbReference type="InterPro" id="IPR001680">
    <property type="entry name" value="WD40_rpt"/>
</dbReference>
<comment type="caution">
    <text evidence="5">The sequence shown here is derived from an EMBL/GenBank/DDBJ whole genome shotgun (WGS) entry which is preliminary data.</text>
</comment>
<evidence type="ECO:0000256" key="4">
    <source>
        <dbReference type="SAM" id="MobiDB-lite"/>
    </source>
</evidence>
<gene>
    <name evidence="5" type="ORF">H4R26_003902</name>
</gene>
<keyword evidence="1 3" id="KW-0853">WD repeat</keyword>